<keyword evidence="4" id="KW-1133">Transmembrane helix</keyword>
<evidence type="ECO:0000256" key="3">
    <source>
        <dbReference type="ARBA" id="ARBA00022679"/>
    </source>
</evidence>
<dbReference type="SUPFAM" id="SSF53448">
    <property type="entry name" value="Nucleotide-diphospho-sugar transferases"/>
    <property type="match status" value="1"/>
</dbReference>
<keyword evidence="2" id="KW-0328">Glycosyltransferase</keyword>
<reference evidence="5" key="1">
    <citation type="submission" date="2022-11" db="EMBL/GenBank/DDBJ databases">
        <title>Lacrimispora xylanolytica sy1, complete genome.</title>
        <authorList>
            <person name="Choi S."/>
        </authorList>
    </citation>
    <scope>NUCLEOTIDE SEQUENCE</scope>
    <source>
        <strain evidence="5">Sy1</strain>
    </source>
</reference>
<evidence type="ECO:0000256" key="1">
    <source>
        <dbReference type="ARBA" id="ARBA00006739"/>
    </source>
</evidence>
<name>A0ABY7AG19_9FIRM</name>
<dbReference type="RefSeq" id="WP_268116190.1">
    <property type="nucleotide sequence ID" value="NZ_CP113524.1"/>
</dbReference>
<feature type="transmembrane region" description="Helical" evidence="4">
    <location>
        <begin position="373"/>
        <end position="396"/>
    </location>
</feature>
<keyword evidence="4" id="KW-0472">Membrane</keyword>
<proteinExistence type="inferred from homology"/>
<comment type="similarity">
    <text evidence="1">Belongs to the glycosyltransferase 2 family.</text>
</comment>
<sequence>MSIVDVLALYSIFAIWGLMFLNIMLSIGGFLYIMRMYRTDGHKAIPEYPMVTVMVPAHNESIVIQKTMEALIKLDYPRDKYEIIVVNDNSTDNSSEVLKQIQHDNPESRIIVINTDNIVGGKGKSNALNIALSVASGTVIAIYDADNTPERQALKILVENLMSDDKLGAVIGKFRTRNKYASLLTRFVNIETLAYQCMNQAGRFFFFKLCTIPGTNYVIRRELIDQMGGWDVNALAEDTEISFRLYRMGYYIKFIPHAVTWEQEPQILKQWFKQRTRWVKGNLYVLKSNFKYAFDPEAGRMRLDVIYYALVYLLMFTSLVFSDLIFVMGILGFWYVTLGGFSSLLWEMAILLFVLNVAITLSVEKNEFNFSNLLLTFVMLFTYAKLWVLVVLNGMIQGVQDRLFNKEVIWDKTERFEEAGGKRKEKKTGNTKQ</sequence>
<organism evidence="5 6">
    <name type="scientific">Lacrimispora xylanolytica</name>
    <dbReference type="NCBI Taxonomy" id="29375"/>
    <lineage>
        <taxon>Bacteria</taxon>
        <taxon>Bacillati</taxon>
        <taxon>Bacillota</taxon>
        <taxon>Clostridia</taxon>
        <taxon>Lachnospirales</taxon>
        <taxon>Lachnospiraceae</taxon>
        <taxon>Lacrimispora</taxon>
    </lineage>
</organism>
<dbReference type="Proteomes" id="UP001163115">
    <property type="component" value="Chromosome"/>
</dbReference>
<keyword evidence="3" id="KW-0808">Transferase</keyword>
<evidence type="ECO:0000313" key="6">
    <source>
        <dbReference type="Proteomes" id="UP001163115"/>
    </source>
</evidence>
<feature type="transmembrane region" description="Helical" evidence="4">
    <location>
        <begin position="305"/>
        <end position="335"/>
    </location>
</feature>
<dbReference type="PANTHER" id="PTHR43630:SF1">
    <property type="entry name" value="POLY-BETA-1,6-N-ACETYL-D-GLUCOSAMINE SYNTHASE"/>
    <property type="match status" value="1"/>
</dbReference>
<dbReference type="Gene3D" id="3.90.550.10">
    <property type="entry name" value="Spore Coat Polysaccharide Biosynthesis Protein SpsA, Chain A"/>
    <property type="match status" value="1"/>
</dbReference>
<dbReference type="InterPro" id="IPR029044">
    <property type="entry name" value="Nucleotide-diphossugar_trans"/>
</dbReference>
<keyword evidence="6" id="KW-1185">Reference proteome</keyword>
<keyword evidence="4" id="KW-0812">Transmembrane</keyword>
<dbReference type="PANTHER" id="PTHR43630">
    <property type="entry name" value="POLY-BETA-1,6-N-ACETYL-D-GLUCOSAMINE SYNTHASE"/>
    <property type="match status" value="1"/>
</dbReference>
<protein>
    <submittedName>
        <fullName evidence="5">Glycosyltransferase</fullName>
    </submittedName>
</protein>
<dbReference type="Pfam" id="PF13641">
    <property type="entry name" value="Glyco_tranf_2_3"/>
    <property type="match status" value="1"/>
</dbReference>
<accession>A0ABY7AG19</accession>
<dbReference type="CDD" id="cd06423">
    <property type="entry name" value="CESA_like"/>
    <property type="match status" value="1"/>
</dbReference>
<evidence type="ECO:0000256" key="4">
    <source>
        <dbReference type="SAM" id="Phobius"/>
    </source>
</evidence>
<feature type="transmembrane region" description="Helical" evidence="4">
    <location>
        <begin position="341"/>
        <end position="361"/>
    </location>
</feature>
<feature type="transmembrane region" description="Helical" evidence="4">
    <location>
        <begin position="6"/>
        <end position="33"/>
    </location>
</feature>
<gene>
    <name evidence="5" type="ORF">OW255_07385</name>
</gene>
<dbReference type="EMBL" id="CP113524">
    <property type="protein sequence ID" value="WAJ25324.1"/>
    <property type="molecule type" value="Genomic_DNA"/>
</dbReference>
<evidence type="ECO:0000256" key="2">
    <source>
        <dbReference type="ARBA" id="ARBA00022676"/>
    </source>
</evidence>
<evidence type="ECO:0000313" key="5">
    <source>
        <dbReference type="EMBL" id="WAJ25324.1"/>
    </source>
</evidence>